<proteinExistence type="predicted"/>
<reference evidence="2" key="1">
    <citation type="submission" date="2022-11" db="UniProtKB">
        <authorList>
            <consortium name="WormBaseParasite"/>
        </authorList>
    </citation>
    <scope>IDENTIFICATION</scope>
</reference>
<organism evidence="1 2">
    <name type="scientific">Romanomermis culicivorax</name>
    <name type="common">Nematode worm</name>
    <dbReference type="NCBI Taxonomy" id="13658"/>
    <lineage>
        <taxon>Eukaryota</taxon>
        <taxon>Metazoa</taxon>
        <taxon>Ecdysozoa</taxon>
        <taxon>Nematoda</taxon>
        <taxon>Enoplea</taxon>
        <taxon>Dorylaimia</taxon>
        <taxon>Mermithida</taxon>
        <taxon>Mermithoidea</taxon>
        <taxon>Mermithidae</taxon>
        <taxon>Romanomermis</taxon>
    </lineage>
</organism>
<sequence>MQSTEGDRTKRKFPFRSVRLEVTIGSFPQNYRYPLRPKIDFKEICRFTLIRCDLDHKISAPLEKPSS</sequence>
<keyword evidence="1" id="KW-1185">Reference proteome</keyword>
<protein>
    <submittedName>
        <fullName evidence="2">Uncharacterized protein</fullName>
    </submittedName>
</protein>
<dbReference type="AlphaFoldDB" id="A0A915J055"/>
<dbReference type="Proteomes" id="UP000887565">
    <property type="component" value="Unplaced"/>
</dbReference>
<evidence type="ECO:0000313" key="1">
    <source>
        <dbReference type="Proteomes" id="UP000887565"/>
    </source>
</evidence>
<name>A0A915J055_ROMCU</name>
<dbReference type="WBParaSite" id="nRc.2.0.1.t19469-RA">
    <property type="protein sequence ID" value="nRc.2.0.1.t19469-RA"/>
    <property type="gene ID" value="nRc.2.0.1.g19469"/>
</dbReference>
<evidence type="ECO:0000313" key="2">
    <source>
        <dbReference type="WBParaSite" id="nRc.2.0.1.t19469-RA"/>
    </source>
</evidence>
<accession>A0A915J055</accession>